<protein>
    <submittedName>
        <fullName evidence="1">Uncharacterized protein</fullName>
    </submittedName>
</protein>
<organism evidence="1 2">
    <name type="scientific">Tetradesmus obliquus</name>
    <name type="common">Green alga</name>
    <name type="synonym">Acutodesmus obliquus</name>
    <dbReference type="NCBI Taxonomy" id="3088"/>
    <lineage>
        <taxon>Eukaryota</taxon>
        <taxon>Viridiplantae</taxon>
        <taxon>Chlorophyta</taxon>
        <taxon>core chlorophytes</taxon>
        <taxon>Chlorophyceae</taxon>
        <taxon>CS clade</taxon>
        <taxon>Sphaeropleales</taxon>
        <taxon>Scenedesmaceae</taxon>
        <taxon>Tetradesmus</taxon>
    </lineage>
</organism>
<dbReference type="Proteomes" id="UP000256970">
    <property type="component" value="Unassembled WGS sequence"/>
</dbReference>
<gene>
    <name evidence="1" type="ORF">BQ4739_LOCUS17514</name>
</gene>
<reference evidence="1 2" key="1">
    <citation type="submission" date="2016-10" db="EMBL/GenBank/DDBJ databases">
        <authorList>
            <person name="Cai Z."/>
        </authorList>
    </citation>
    <scope>NUCLEOTIDE SEQUENCE [LARGE SCALE GENOMIC DNA]</scope>
</reference>
<evidence type="ECO:0000313" key="2">
    <source>
        <dbReference type="Proteomes" id="UP000256970"/>
    </source>
</evidence>
<sequence length="94" mass="10352">MMHQQTVSQLQLQLEASRLKNASQLWRQLVRLEGAPREPAPLQRVNQLLGDWVALFKMKAGQHEYKFNACMASISLSGVCVACDHASGGPAVCC</sequence>
<dbReference type="AlphaFoldDB" id="A0A383WIX4"/>
<name>A0A383WIX4_TETOB</name>
<evidence type="ECO:0000313" key="1">
    <source>
        <dbReference type="EMBL" id="SZX77172.1"/>
    </source>
</evidence>
<proteinExistence type="predicted"/>
<keyword evidence="2" id="KW-1185">Reference proteome</keyword>
<accession>A0A383WIX4</accession>
<dbReference type="EMBL" id="FNXT01001276">
    <property type="protein sequence ID" value="SZX77172.1"/>
    <property type="molecule type" value="Genomic_DNA"/>
</dbReference>